<dbReference type="SUPFAM" id="SSF50447">
    <property type="entry name" value="Translation proteins"/>
    <property type="match status" value="1"/>
</dbReference>
<dbReference type="Pfam" id="PF22042">
    <property type="entry name" value="EF-G_D2"/>
    <property type="match status" value="1"/>
</dbReference>
<dbReference type="InterPro" id="IPR035647">
    <property type="entry name" value="EFG_III/V"/>
</dbReference>
<evidence type="ECO:0000259" key="3">
    <source>
        <dbReference type="PROSITE" id="PS51722"/>
    </source>
</evidence>
<dbReference type="SMART" id="SM00889">
    <property type="entry name" value="EFG_IV"/>
    <property type="match status" value="1"/>
</dbReference>
<evidence type="ECO:0000256" key="2">
    <source>
        <dbReference type="ARBA" id="ARBA00023134"/>
    </source>
</evidence>
<dbReference type="Gene3D" id="2.40.30.10">
    <property type="entry name" value="Translation factors"/>
    <property type="match status" value="1"/>
</dbReference>
<proteinExistence type="predicted"/>
<dbReference type="PROSITE" id="PS51722">
    <property type="entry name" value="G_TR_2"/>
    <property type="match status" value="1"/>
</dbReference>
<keyword evidence="4" id="KW-0251">Elongation factor</keyword>
<dbReference type="InterPro" id="IPR047872">
    <property type="entry name" value="EFG_IV"/>
</dbReference>
<comment type="caution">
    <text evidence="4">The sequence shown here is derived from an EMBL/GenBank/DDBJ whole genome shotgun (WGS) entry which is preliminary data.</text>
</comment>
<organism evidence="4">
    <name type="scientific">bioreactor metagenome</name>
    <dbReference type="NCBI Taxonomy" id="1076179"/>
    <lineage>
        <taxon>unclassified sequences</taxon>
        <taxon>metagenomes</taxon>
        <taxon>ecological metagenomes</taxon>
    </lineage>
</organism>
<protein>
    <submittedName>
        <fullName evidence="4">Elongation factor G</fullName>
    </submittedName>
</protein>
<dbReference type="FunFam" id="3.30.70.240:FF:000001">
    <property type="entry name" value="Elongation factor G"/>
    <property type="match status" value="1"/>
</dbReference>
<dbReference type="PANTHER" id="PTHR43261:SF6">
    <property type="entry name" value="ELONGATION FACTOR G-LIKE PROTEIN"/>
    <property type="match status" value="1"/>
</dbReference>
<dbReference type="InterPro" id="IPR035649">
    <property type="entry name" value="EFG_V"/>
</dbReference>
<evidence type="ECO:0000256" key="1">
    <source>
        <dbReference type="ARBA" id="ARBA00022741"/>
    </source>
</evidence>
<dbReference type="GO" id="GO:0003746">
    <property type="term" value="F:translation elongation factor activity"/>
    <property type="evidence" value="ECO:0007669"/>
    <property type="project" value="UniProtKB-KW"/>
</dbReference>
<dbReference type="NCBIfam" id="NF009381">
    <property type="entry name" value="PRK12740.1-5"/>
    <property type="match status" value="1"/>
</dbReference>
<dbReference type="SUPFAM" id="SSF52540">
    <property type="entry name" value="P-loop containing nucleoside triphosphate hydrolases"/>
    <property type="match status" value="1"/>
</dbReference>
<dbReference type="Pfam" id="PF14492">
    <property type="entry name" value="EFG_III"/>
    <property type="match status" value="1"/>
</dbReference>
<dbReference type="InterPro" id="IPR005225">
    <property type="entry name" value="Small_GTP-bd"/>
</dbReference>
<dbReference type="InterPro" id="IPR053905">
    <property type="entry name" value="EF-G-like_DII"/>
</dbReference>
<dbReference type="Pfam" id="PF00679">
    <property type="entry name" value="EFG_C"/>
    <property type="match status" value="1"/>
</dbReference>
<gene>
    <name evidence="4" type="primary">fusA_20</name>
    <name evidence="4" type="ORF">SDC9_31814</name>
</gene>
<dbReference type="NCBIfam" id="TIGR00231">
    <property type="entry name" value="small_GTP"/>
    <property type="match status" value="1"/>
</dbReference>
<dbReference type="InterPro" id="IPR000640">
    <property type="entry name" value="EFG_V-like"/>
</dbReference>
<evidence type="ECO:0000313" key="4">
    <source>
        <dbReference type="EMBL" id="MPL85840.1"/>
    </source>
</evidence>
<dbReference type="AlphaFoldDB" id="A0A644V3E1"/>
<sequence>MKVYQTSEIKNIALVGGAKSGKTTLAEAIAFEAGIINRRGSVEEKNTISDYRDIEIDRRNSVVATALFAEYNTKKINILDVPGYSDFQGELVAALNVVETAVVVINSQIGIEVGTELAFKHTDKLHIPIMFAMNQLDTEKAAFDEKIKEMKDFFGEKITIIQYPVNAGVGFDSFVDLVTKKMYKYPKGGGKPEVTEIPESEKAKADQLYLTLVENAAAGADDLMEKYFDQGDLTIEEVRRGLKLGLASRSVFPVLCCSAKENMGVGRMLEFISNNVPSPNEAVAIKTLTNGEKVSYDSTKPTTLFVFKTSNEQHLGEIAFMKVMAGEIIEGMDVLNSKNQNKERISQVYANSGKTRTKLDKAVAGDIISTIKLKDAKTNTTLNSAKNASDTVSPIEFPLPIYTTAVKAHENTDDEKVGALINEFCQHDRSMRVELSRELKQTIIKGMGELHINTLKWYFDNQHKIAIEFLAPKIPYRETITKSAEASYRHKKQSGGAGQFGEVYMLIEPYFDGMSNQTKYPVRGTETHELPWGGKLVFNNCIVGGAIDARFMPAILKGIMEKMEEGPLTGSYARDIVVNVFDGKMHPVDSNEMAFKLAGRNAFREAFKNAGPKILEPIYDMEVEVPGDMMGGVMTDLQGRRAIVMGMDSEGRNQIIKAQVPLAEMYRYSTSLSSLTSGRGWYSMKYKEYQQVPTDVQNALLKAYEEATKDEE</sequence>
<dbReference type="Gene3D" id="3.30.70.870">
    <property type="entry name" value="Elongation Factor G (Translational Gtpase), domain 3"/>
    <property type="match status" value="1"/>
</dbReference>
<dbReference type="InterPro" id="IPR041095">
    <property type="entry name" value="EFG_II"/>
</dbReference>
<reference evidence="4" key="1">
    <citation type="submission" date="2019-08" db="EMBL/GenBank/DDBJ databases">
        <authorList>
            <person name="Kucharzyk K."/>
            <person name="Murdoch R.W."/>
            <person name="Higgins S."/>
            <person name="Loffler F."/>
        </authorList>
    </citation>
    <scope>NUCLEOTIDE SEQUENCE</scope>
</reference>
<keyword evidence="2" id="KW-0342">GTP-binding</keyword>
<dbReference type="Pfam" id="PF00009">
    <property type="entry name" value="GTP_EFTU"/>
    <property type="match status" value="1"/>
</dbReference>
<dbReference type="GO" id="GO:0005525">
    <property type="term" value="F:GTP binding"/>
    <property type="evidence" value="ECO:0007669"/>
    <property type="project" value="UniProtKB-KW"/>
</dbReference>
<dbReference type="GO" id="GO:0003924">
    <property type="term" value="F:GTPase activity"/>
    <property type="evidence" value="ECO:0007669"/>
    <property type="project" value="InterPro"/>
</dbReference>
<dbReference type="InterPro" id="IPR000795">
    <property type="entry name" value="T_Tr_GTP-bd_dom"/>
</dbReference>
<dbReference type="CDD" id="cd04170">
    <property type="entry name" value="EF-G_bact"/>
    <property type="match status" value="1"/>
</dbReference>
<dbReference type="SUPFAM" id="SSF54980">
    <property type="entry name" value="EF-G C-terminal domain-like"/>
    <property type="match status" value="2"/>
</dbReference>
<dbReference type="Gene3D" id="3.40.50.300">
    <property type="entry name" value="P-loop containing nucleotide triphosphate hydrolases"/>
    <property type="match status" value="1"/>
</dbReference>
<keyword evidence="4" id="KW-0648">Protein biosynthesis</keyword>
<dbReference type="InterPro" id="IPR009000">
    <property type="entry name" value="Transl_B-barrel_sf"/>
</dbReference>
<dbReference type="InterPro" id="IPR027417">
    <property type="entry name" value="P-loop_NTPase"/>
</dbReference>
<dbReference type="InterPro" id="IPR005517">
    <property type="entry name" value="Transl_elong_EFG/EF2_IV"/>
</dbReference>
<dbReference type="GO" id="GO:0032790">
    <property type="term" value="P:ribosome disassembly"/>
    <property type="evidence" value="ECO:0007669"/>
    <property type="project" value="TreeGrafter"/>
</dbReference>
<dbReference type="InterPro" id="IPR014721">
    <property type="entry name" value="Ribsml_uS5_D2-typ_fold_subgr"/>
</dbReference>
<dbReference type="PANTHER" id="PTHR43261">
    <property type="entry name" value="TRANSLATION ELONGATION FACTOR G-RELATED"/>
    <property type="match status" value="1"/>
</dbReference>
<dbReference type="Gene3D" id="3.30.230.10">
    <property type="match status" value="1"/>
</dbReference>
<dbReference type="CDD" id="cd01434">
    <property type="entry name" value="EFG_mtEFG1_IV"/>
    <property type="match status" value="1"/>
</dbReference>
<accession>A0A644V3E1</accession>
<dbReference type="InterPro" id="IPR020568">
    <property type="entry name" value="Ribosomal_Su5_D2-typ_SF"/>
</dbReference>
<dbReference type="SUPFAM" id="SSF54211">
    <property type="entry name" value="Ribosomal protein S5 domain 2-like"/>
    <property type="match status" value="1"/>
</dbReference>
<name>A0A644V3E1_9ZZZZ</name>
<dbReference type="SMART" id="SM00838">
    <property type="entry name" value="EFG_C"/>
    <property type="match status" value="1"/>
</dbReference>
<dbReference type="Pfam" id="PF03764">
    <property type="entry name" value="EFG_IV"/>
    <property type="match status" value="2"/>
</dbReference>
<feature type="domain" description="Tr-type G" evidence="3">
    <location>
        <begin position="7"/>
        <end position="280"/>
    </location>
</feature>
<dbReference type="CDD" id="cd03713">
    <property type="entry name" value="EFG_mtEFG_C"/>
    <property type="match status" value="1"/>
</dbReference>
<keyword evidence="1" id="KW-0547">Nucleotide-binding</keyword>
<dbReference type="Gene3D" id="3.30.70.240">
    <property type="match status" value="1"/>
</dbReference>
<dbReference type="EMBL" id="VSSQ01000212">
    <property type="protein sequence ID" value="MPL85840.1"/>
    <property type="molecule type" value="Genomic_DNA"/>
</dbReference>